<evidence type="ECO:0000256" key="6">
    <source>
        <dbReference type="ARBA" id="ARBA00049157"/>
    </source>
</evidence>
<keyword evidence="10" id="KW-1185">Reference proteome</keyword>
<organism evidence="9 10">
    <name type="scientific">Gemmata algarum</name>
    <dbReference type="NCBI Taxonomy" id="2975278"/>
    <lineage>
        <taxon>Bacteria</taxon>
        <taxon>Pseudomonadati</taxon>
        <taxon>Planctomycetota</taxon>
        <taxon>Planctomycetia</taxon>
        <taxon>Gemmatales</taxon>
        <taxon>Gemmataceae</taxon>
        <taxon>Gemmata</taxon>
    </lineage>
</organism>
<dbReference type="Gene3D" id="3.20.20.70">
    <property type="entry name" value="Aldolase class I"/>
    <property type="match status" value="1"/>
</dbReference>
<comment type="similarity">
    <text evidence="2 7">Belongs to the OMP decarboxylase family. Type 2 subfamily.</text>
</comment>
<dbReference type="GO" id="GO:0004590">
    <property type="term" value="F:orotidine-5'-phosphate decarboxylase activity"/>
    <property type="evidence" value="ECO:0007669"/>
    <property type="project" value="UniProtKB-EC"/>
</dbReference>
<dbReference type="PROSITE" id="PS00156">
    <property type="entry name" value="OMPDECASE"/>
    <property type="match status" value="1"/>
</dbReference>
<dbReference type="PANTHER" id="PTHR43375:SF1">
    <property type="entry name" value="OROTIDINE 5'-PHOSPHATE DECARBOXYLASE"/>
    <property type="match status" value="1"/>
</dbReference>
<accession>A0ABU5F536</accession>
<dbReference type="CDD" id="cd04725">
    <property type="entry name" value="OMP_decarboxylase_like"/>
    <property type="match status" value="1"/>
</dbReference>
<dbReference type="RefSeq" id="WP_320688974.1">
    <property type="nucleotide sequence ID" value="NZ_JAXBLV010000220.1"/>
</dbReference>
<evidence type="ECO:0000256" key="4">
    <source>
        <dbReference type="ARBA" id="ARBA00022975"/>
    </source>
</evidence>
<dbReference type="InterPro" id="IPR018089">
    <property type="entry name" value="OMPdecase_AS"/>
</dbReference>
<evidence type="ECO:0000313" key="10">
    <source>
        <dbReference type="Proteomes" id="UP001272242"/>
    </source>
</evidence>
<dbReference type="HAMAP" id="MF_01215">
    <property type="entry name" value="OMPdecase_type2"/>
    <property type="match status" value="1"/>
</dbReference>
<protein>
    <recommendedName>
        <fullName evidence="7">Orotidine 5'-phosphate decarboxylase</fullName>
        <ecNumber evidence="7">4.1.1.23</ecNumber>
    </recommendedName>
    <alternativeName>
        <fullName evidence="7">OMP decarboxylase</fullName>
        <shortName evidence="7">OMPDCase</shortName>
        <shortName evidence="7">OMPdecase</shortName>
    </alternativeName>
</protein>
<comment type="pathway">
    <text evidence="1 7">Pyrimidine metabolism; UMP biosynthesis via de novo pathway; UMP from orotate: step 2/2.</text>
</comment>
<feature type="active site" description="Proton donor" evidence="7">
    <location>
        <position position="107"/>
    </location>
</feature>
<name>A0ABU5F536_9BACT</name>
<evidence type="ECO:0000313" key="9">
    <source>
        <dbReference type="EMBL" id="MDY3562672.1"/>
    </source>
</evidence>
<evidence type="ECO:0000259" key="8">
    <source>
        <dbReference type="SMART" id="SM00934"/>
    </source>
</evidence>
<dbReference type="EMBL" id="JAXBLV010000220">
    <property type="protein sequence ID" value="MDY3562672.1"/>
    <property type="molecule type" value="Genomic_DNA"/>
</dbReference>
<dbReference type="Pfam" id="PF00215">
    <property type="entry name" value="OMPdecase"/>
    <property type="match status" value="1"/>
</dbReference>
<feature type="domain" description="Orotidine 5'-phosphate decarboxylase" evidence="8">
    <location>
        <begin position="17"/>
        <end position="287"/>
    </location>
</feature>
<evidence type="ECO:0000256" key="1">
    <source>
        <dbReference type="ARBA" id="ARBA00004861"/>
    </source>
</evidence>
<dbReference type="InterPro" id="IPR011060">
    <property type="entry name" value="RibuloseP-bd_barrel"/>
</dbReference>
<reference evidence="10" key="1">
    <citation type="journal article" date="2023" name="Mar. Drugs">
        <title>Gemmata algarum, a Novel Planctomycete Isolated from an Algal Mat, Displays Antimicrobial Activity.</title>
        <authorList>
            <person name="Kumar G."/>
            <person name="Kallscheuer N."/>
            <person name="Kashif M."/>
            <person name="Ahamad S."/>
            <person name="Jagadeeshwari U."/>
            <person name="Pannikurungottu S."/>
            <person name="Haufschild T."/>
            <person name="Kabuu M."/>
            <person name="Sasikala C."/>
            <person name="Jogler C."/>
            <person name="Ramana C."/>
        </authorList>
    </citation>
    <scope>NUCLEOTIDE SEQUENCE [LARGE SCALE GENOMIC DNA]</scope>
    <source>
        <strain evidence="10">JC673</strain>
    </source>
</reference>
<comment type="caution">
    <text evidence="9">The sequence shown here is derived from an EMBL/GenBank/DDBJ whole genome shotgun (WGS) entry which is preliminary data.</text>
</comment>
<keyword evidence="4 7" id="KW-0665">Pyrimidine biosynthesis</keyword>
<dbReference type="InterPro" id="IPR001754">
    <property type="entry name" value="OMPdeCOase_dom"/>
</dbReference>
<keyword evidence="5 7" id="KW-0456">Lyase</keyword>
<comment type="catalytic activity">
    <reaction evidence="6 7">
        <text>orotidine 5'-phosphate + H(+) = UMP + CO2</text>
        <dbReference type="Rhea" id="RHEA:11596"/>
        <dbReference type="ChEBI" id="CHEBI:15378"/>
        <dbReference type="ChEBI" id="CHEBI:16526"/>
        <dbReference type="ChEBI" id="CHEBI:57538"/>
        <dbReference type="ChEBI" id="CHEBI:57865"/>
        <dbReference type="EC" id="4.1.1.23"/>
    </reaction>
</comment>
<gene>
    <name evidence="7 9" type="primary">pyrF</name>
    <name evidence="9" type="ORF">R5W23_004146</name>
</gene>
<dbReference type="SUPFAM" id="SSF51366">
    <property type="entry name" value="Ribulose-phoshate binding barrel"/>
    <property type="match status" value="1"/>
</dbReference>
<sequence>MPSFSDRLAAAVRAKGPLCVGIDPRWEALPRAIRERHRAVLGADYQSAAWAFAEFGQRVLELVVPYCGIVKPQAAFFELFGPPGMVALQTLLARARRMNLVTILDAKRGDIASTATAYADAAFTGCAIDGSTLPVWDADALTINPYLGRDAVEPFLTAAKKGDRGVFVLVRTSNPGAGLFQDLVCNGKPVYRHVAEEVARWNAPTRGESGLGDVGAVVGATHPRELVELRAAMPDVWLLVPGYGAQGGTAADVKAAYRPDGLGAIVNSSRGVTFPFQPDDRDWEAQIVAAAQKAQAELRA</sequence>
<dbReference type="Proteomes" id="UP001272242">
    <property type="component" value="Unassembled WGS sequence"/>
</dbReference>
<dbReference type="PANTHER" id="PTHR43375">
    <property type="entry name" value="OROTIDINE 5'-PHOSPHATE DECARBOXYLASE"/>
    <property type="match status" value="1"/>
</dbReference>
<evidence type="ECO:0000256" key="3">
    <source>
        <dbReference type="ARBA" id="ARBA00022793"/>
    </source>
</evidence>
<evidence type="ECO:0000256" key="5">
    <source>
        <dbReference type="ARBA" id="ARBA00023239"/>
    </source>
</evidence>
<proteinExistence type="inferred from homology"/>
<dbReference type="InterPro" id="IPR013785">
    <property type="entry name" value="Aldolase_TIM"/>
</dbReference>
<dbReference type="NCBIfam" id="TIGR02127">
    <property type="entry name" value="pyrF_sub2"/>
    <property type="match status" value="1"/>
</dbReference>
<dbReference type="SMART" id="SM00934">
    <property type="entry name" value="OMPdecase"/>
    <property type="match status" value="1"/>
</dbReference>
<dbReference type="EC" id="4.1.1.23" evidence="7"/>
<evidence type="ECO:0000256" key="7">
    <source>
        <dbReference type="HAMAP-Rule" id="MF_01215"/>
    </source>
</evidence>
<evidence type="ECO:0000256" key="2">
    <source>
        <dbReference type="ARBA" id="ARBA00008847"/>
    </source>
</evidence>
<keyword evidence="3 7" id="KW-0210">Decarboxylase</keyword>
<dbReference type="InterPro" id="IPR011995">
    <property type="entry name" value="OMPdecase_type-2"/>
</dbReference>